<reference evidence="4 5" key="1">
    <citation type="journal article" date="2018" name="Cell">
        <title>The Chara Genome: Secondary Complexity and Implications for Plant Terrestrialization.</title>
        <authorList>
            <person name="Nishiyama T."/>
            <person name="Sakayama H."/>
            <person name="Vries J.D."/>
            <person name="Buschmann H."/>
            <person name="Saint-Marcoux D."/>
            <person name="Ullrich K.K."/>
            <person name="Haas F.B."/>
            <person name="Vanderstraeten L."/>
            <person name="Becker D."/>
            <person name="Lang D."/>
            <person name="Vosolsobe S."/>
            <person name="Rombauts S."/>
            <person name="Wilhelmsson P.K.I."/>
            <person name="Janitza P."/>
            <person name="Kern R."/>
            <person name="Heyl A."/>
            <person name="Rumpler F."/>
            <person name="Villalobos L.I.A.C."/>
            <person name="Clay J.M."/>
            <person name="Skokan R."/>
            <person name="Toyoda A."/>
            <person name="Suzuki Y."/>
            <person name="Kagoshima H."/>
            <person name="Schijlen E."/>
            <person name="Tajeshwar N."/>
            <person name="Catarino B."/>
            <person name="Hetherington A.J."/>
            <person name="Saltykova A."/>
            <person name="Bonnot C."/>
            <person name="Breuninger H."/>
            <person name="Symeonidi A."/>
            <person name="Radhakrishnan G.V."/>
            <person name="Van Nieuwerburgh F."/>
            <person name="Deforce D."/>
            <person name="Chang C."/>
            <person name="Karol K.G."/>
            <person name="Hedrich R."/>
            <person name="Ulvskov P."/>
            <person name="Glockner G."/>
            <person name="Delwiche C.F."/>
            <person name="Petrasek J."/>
            <person name="Van de Peer Y."/>
            <person name="Friml J."/>
            <person name="Beilby M."/>
            <person name="Dolan L."/>
            <person name="Kohara Y."/>
            <person name="Sugano S."/>
            <person name="Fujiyama A."/>
            <person name="Delaux P.-M."/>
            <person name="Quint M."/>
            <person name="TheiBen G."/>
            <person name="Hagemann M."/>
            <person name="Harholt J."/>
            <person name="Dunand C."/>
            <person name="Zachgo S."/>
            <person name="Langdale J."/>
            <person name="Maumus F."/>
            <person name="Straeten D.V.D."/>
            <person name="Gould S.B."/>
            <person name="Rensing S.A."/>
        </authorList>
    </citation>
    <scope>NUCLEOTIDE SEQUENCE [LARGE SCALE GENOMIC DNA]</scope>
    <source>
        <strain evidence="4 5">S276</strain>
    </source>
</reference>
<evidence type="ECO:0000313" key="5">
    <source>
        <dbReference type="Proteomes" id="UP000265515"/>
    </source>
</evidence>
<dbReference type="PROSITE" id="PS50086">
    <property type="entry name" value="TBC_RABGAP"/>
    <property type="match status" value="1"/>
</dbReference>
<dbReference type="InterPro" id="IPR000195">
    <property type="entry name" value="Rab-GAP-TBC_dom"/>
</dbReference>
<feature type="region of interest" description="Disordered" evidence="2">
    <location>
        <begin position="603"/>
        <end position="713"/>
    </location>
</feature>
<feature type="compositionally biased region" description="Basic residues" evidence="2">
    <location>
        <begin position="981"/>
        <end position="1002"/>
    </location>
</feature>
<dbReference type="EMBL" id="BFEA01000722">
    <property type="protein sequence ID" value="GBG89205.1"/>
    <property type="molecule type" value="Genomic_DNA"/>
</dbReference>
<dbReference type="GO" id="GO:0005096">
    <property type="term" value="F:GTPase activator activity"/>
    <property type="evidence" value="ECO:0007669"/>
    <property type="project" value="UniProtKB-KW"/>
</dbReference>
<feature type="domain" description="Rab-GAP TBC" evidence="3">
    <location>
        <begin position="1"/>
        <end position="257"/>
    </location>
</feature>
<name>A0A388M3Y4_CHABU</name>
<dbReference type="Proteomes" id="UP000265515">
    <property type="component" value="Unassembled WGS sequence"/>
</dbReference>
<proteinExistence type="predicted"/>
<feature type="region of interest" description="Disordered" evidence="2">
    <location>
        <begin position="511"/>
        <end position="548"/>
    </location>
</feature>
<dbReference type="Gene3D" id="1.10.472.80">
    <property type="entry name" value="Ypt/Rab-GAP domain of gyp1p, domain 3"/>
    <property type="match status" value="1"/>
</dbReference>
<comment type="caution">
    <text evidence="4">The sequence shown here is derived from an EMBL/GenBank/DDBJ whole genome shotgun (WGS) entry which is preliminary data.</text>
</comment>
<feature type="compositionally biased region" description="Basic and acidic residues" evidence="2">
    <location>
        <begin position="702"/>
        <end position="712"/>
    </location>
</feature>
<feature type="compositionally biased region" description="Basic and acidic residues" evidence="2">
    <location>
        <begin position="514"/>
        <end position="530"/>
    </location>
</feature>
<keyword evidence="5" id="KW-1185">Reference proteome</keyword>
<protein>
    <recommendedName>
        <fullName evidence="3">Rab-GAP TBC domain-containing protein</fullName>
    </recommendedName>
</protein>
<evidence type="ECO:0000256" key="1">
    <source>
        <dbReference type="ARBA" id="ARBA00022468"/>
    </source>
</evidence>
<accession>A0A388M3Y4</accession>
<dbReference type="SUPFAM" id="SSF47923">
    <property type="entry name" value="Ypt/Rab-GAP domain of gyp1p"/>
    <property type="match status" value="2"/>
</dbReference>
<dbReference type="PANTHER" id="PTHR22957">
    <property type="entry name" value="TBC1 DOMAIN FAMILY MEMBER GTPASE-ACTIVATING PROTEIN"/>
    <property type="match status" value="1"/>
</dbReference>
<dbReference type="Pfam" id="PF00566">
    <property type="entry name" value="RabGAP-TBC"/>
    <property type="match status" value="2"/>
</dbReference>
<dbReference type="Gene3D" id="1.10.8.270">
    <property type="entry name" value="putative rabgap domain of human tbc1 domain family member 14 like domains"/>
    <property type="match status" value="1"/>
</dbReference>
<keyword evidence="1" id="KW-0343">GTPase activation</keyword>
<dbReference type="Gramene" id="GBG89205">
    <property type="protein sequence ID" value="GBG89205"/>
    <property type="gene ID" value="CBR_g48913"/>
</dbReference>
<dbReference type="InterPro" id="IPR035969">
    <property type="entry name" value="Rab-GAP_TBC_sf"/>
</dbReference>
<dbReference type="SMART" id="SM00164">
    <property type="entry name" value="TBC"/>
    <property type="match status" value="1"/>
</dbReference>
<evidence type="ECO:0000256" key="2">
    <source>
        <dbReference type="SAM" id="MobiDB-lite"/>
    </source>
</evidence>
<evidence type="ECO:0000313" key="4">
    <source>
        <dbReference type="EMBL" id="GBG89205.1"/>
    </source>
</evidence>
<sequence length="1314" mass="140547">MIDKDLARLYPEHGDFFQSSPCQTALRRILLVWSLKNPQPGYCQGMHELLAPLVYVLHADAVRLWKLRGQFEDLLGDRFDKTVGFGDAGGYASAHTNPCWACGGASWGDKRDRIVEERSDRDAAEEDWSIIEMLAEASDPYGAEGELGAVLSGRFIEHDAFLMFESLMNGEGGRGAVAVMDYFIVPPADSGVVPPILQACGGIYHTLAAADPVLYNHMIALKVEPQLFALRWLRLLFGREFGLEDLLIIWDAFFSASNIPRAKKDSSAGGEASNDEELLDGERGCTCLHASERGDLILSMAVSMLLYVRHTLLGAADAGGCLRRLLDFPKVGDITALIGSAEVLQQIAEVVASDGQPSTPWVLADSGTRKSWPHKAKGNGSAGAAGVGGGAKAGGGKGLVGAGGSQSNVAEWSRQVGMVTGAVLRRHRLSNSSDVNVPDLNSYWEEKWTNLVMQSLADEQEWVGRLGWEWVGWPMGLLQGTIDVPDGRGEGEGKGKDLIAAQIKMLLQKAMSRSGRDSESVGPTHSRESESEGVGDVSSSDDSSSDQALKGVTDFAGRSMEEGLTSAAEIRACSEQRKDVGLGAEEHEIGRRDASKGSVPWYRMTKSVSEDGSGVREASMAEGSAREVAVQREQAGREQEGDGTAKAADAESQLLGIQGDTHMDRKTMEGTGDLRQPLIGSDGKWLARNGSFGEKVDDDESQDGRQTLEHEASAVSVDTGLAALETKRGWHERRWSLGSGVTVGAKDPVRQPVALKTYWTMMSTLPDKTGNHGRMDVEGGVSGRQGASLRGLLVCDEAVCSSEKSVDGDVDDLGFGLDGDGSCFFRDMTESEGAKHLLERRVGGGEGDVKDKSSVDVCESDWEAHSVVDACEVVGGSVISYTEHVDHGVEGSGVDSNAASCLRRRHAGGCRDWNVRAKGTAGSGGEIREIGDGFRGGAGPHAGRLKAVGDARRHNNCAIHLASAGVQDLAPVAVRGISKVRKKHKGDLGRHRGKAGVKRRASHALEVSFDSPRSDRSCVDGVADMDMEGCDREGREAGWTEFVKCGVHSGMGGSKGVIENLNSIRGNGLHDGDDCALETKGERVEGLHLDEELDMEPVLKGCDSSLEGIAGQGDFKARCMMLSRGMIEPIQVLEAALLGGMSARLTTRDLNHRVLSEVRVADSSSSEEDPNCLSSLVKPADLEGKAVVDGCRFQQSVAAGEGEAVPCDINAEKIEKRNISRMGTDDHRERSDHRSLAAKDIAGTRMDRKQQQEGEQEALVMCVDVIGALAQLKRIQEELCIISGVCPSDEVAEGTELQENVREASGRGSCVSDA</sequence>
<feature type="compositionally biased region" description="Basic and acidic residues" evidence="2">
    <location>
        <begin position="1222"/>
        <end position="1237"/>
    </location>
</feature>
<dbReference type="STRING" id="69332.A0A388M3Y4"/>
<evidence type="ECO:0000259" key="3">
    <source>
        <dbReference type="PROSITE" id="PS50086"/>
    </source>
</evidence>
<gene>
    <name evidence="4" type="ORF">CBR_g48913</name>
</gene>
<organism evidence="4 5">
    <name type="scientific">Chara braunii</name>
    <name type="common">Braun's stonewort</name>
    <dbReference type="NCBI Taxonomy" id="69332"/>
    <lineage>
        <taxon>Eukaryota</taxon>
        <taxon>Viridiplantae</taxon>
        <taxon>Streptophyta</taxon>
        <taxon>Charophyceae</taxon>
        <taxon>Charales</taxon>
        <taxon>Characeae</taxon>
        <taxon>Chara</taxon>
    </lineage>
</organism>
<feature type="compositionally biased region" description="Low complexity" evidence="2">
    <location>
        <begin position="532"/>
        <end position="546"/>
    </location>
</feature>
<dbReference type="PANTHER" id="PTHR22957:SF337">
    <property type="entry name" value="TBC1 DOMAIN FAMILY MEMBER 5"/>
    <property type="match status" value="1"/>
</dbReference>
<feature type="region of interest" description="Disordered" evidence="2">
    <location>
        <begin position="365"/>
        <end position="388"/>
    </location>
</feature>
<dbReference type="OrthoDB" id="27140at2759"/>
<feature type="region of interest" description="Disordered" evidence="2">
    <location>
        <begin position="981"/>
        <end position="1004"/>
    </location>
</feature>
<feature type="region of interest" description="Disordered" evidence="2">
    <location>
        <begin position="1222"/>
        <end position="1250"/>
    </location>
</feature>